<organism evidence="3 4">
    <name type="scientific">Plasmodium yoelii 17X</name>
    <dbReference type="NCBI Taxonomy" id="1323249"/>
    <lineage>
        <taxon>Eukaryota</taxon>
        <taxon>Sar</taxon>
        <taxon>Alveolata</taxon>
        <taxon>Apicomplexa</taxon>
        <taxon>Aconoidasida</taxon>
        <taxon>Haemosporida</taxon>
        <taxon>Plasmodiidae</taxon>
        <taxon>Plasmodium</taxon>
        <taxon>Plasmodium (Vinckeia)</taxon>
    </lineage>
</organism>
<feature type="region of interest" description="Disordered" evidence="2">
    <location>
        <begin position="1621"/>
        <end position="1732"/>
    </location>
</feature>
<evidence type="ECO:0000313" key="3">
    <source>
        <dbReference type="EMBL" id="ETB56894.1"/>
    </source>
</evidence>
<feature type="compositionally biased region" description="Basic and acidic residues" evidence="2">
    <location>
        <begin position="1621"/>
        <end position="1635"/>
    </location>
</feature>
<dbReference type="OrthoDB" id="430364at2759"/>
<dbReference type="PANTHER" id="PTHR46455">
    <property type="entry name" value="SET AND MYND DOMAIN CONTAINING, ARTHROPOD-SPECIFIC, MEMBER 4, ISOFORM A"/>
    <property type="match status" value="1"/>
</dbReference>
<dbReference type="PANTHER" id="PTHR46455:SF5">
    <property type="entry name" value="SET AND MYND DOMAIN CONTAINING, ARTHROPOD-SPECIFIC, MEMBER 4, ISOFORM A"/>
    <property type="match status" value="1"/>
</dbReference>
<keyword evidence="4" id="KW-1185">Reference proteome</keyword>
<protein>
    <recommendedName>
        <fullName evidence="5">SET domain-containing protein</fullName>
    </recommendedName>
</protein>
<proteinExistence type="predicted"/>
<feature type="region of interest" description="Disordered" evidence="2">
    <location>
        <begin position="1"/>
        <end position="46"/>
    </location>
</feature>
<feature type="compositionally biased region" description="Polar residues" evidence="2">
    <location>
        <begin position="589"/>
        <end position="604"/>
    </location>
</feature>
<feature type="region of interest" description="Disordered" evidence="2">
    <location>
        <begin position="589"/>
        <end position="632"/>
    </location>
</feature>
<evidence type="ECO:0008006" key="5">
    <source>
        <dbReference type="Google" id="ProtNLM"/>
    </source>
</evidence>
<feature type="compositionally biased region" description="Basic and acidic residues" evidence="2">
    <location>
        <begin position="605"/>
        <end position="620"/>
    </location>
</feature>
<name>V7PBV0_PLAYE</name>
<dbReference type="InterPro" id="IPR046341">
    <property type="entry name" value="SET_dom_sf"/>
</dbReference>
<feature type="repeat" description="ANK" evidence="1">
    <location>
        <begin position="1335"/>
        <end position="1367"/>
    </location>
</feature>
<sequence>MQRDTPYNDKQKREQKYEKKREEKYEKKREEKYEKKREEKREQKREQIYNGEDMSVKQKNELLEIVNEIPKLYEDKENEIISSLIYSYIHKYPKSIESYESFINFYIQIKNYKSALNLLYAVIYLDKDNKKFIELMKNCEEKLVSKICKIPAIYKSQLSYPEKMGLYRDSQHIINRINNETISMYGQNDPHHYMNDNTTEPVLSEDIFNNKIHIVKQGKHYIALAKHNIEPGEIIFQEKPYMLTQHIFSNNYTYSTCYHCLKERNVSEKSYACPINPHDCPYIFCNWKCLINNIKVHEIECSILPIIDEASKESGIMYYTVLHIFRVLIKTRIERNYNNRKYNILNDIFSVYSYYNAVKENQKNIFKSFNILANRIILEFPSSFYLYLKQKELVEFMLIIWQYSPFIKYYSPSLILQNINPEITFGLVYSPILSKLHHSCIPTCSYYYDENGILIIRAICKIPEGGKLCINILPDQYLPLKIRKSFKGIPRVFACDCIRCSDPTENNLHLRSIKCPKCIIGYIYPIKTESLVEALKLHWYDQELNNTISNVSENSNELDIIHNEENIISQKNISLNSFLKYSKQSEGNINGSNSTYDNKNISQNKTRDMKNSSEINKKSIEQSSSKNSHTHYLNEEKKKKICSNLEKEIERWICSNCGKLSLKGNKRCVKLENKIYLLYNEAENNYIKGNVITARNKLLKVSNEFFNIFHPNHYIIFNVNVLLAGLLRHDPNKQVFDSLIFFRRAIIAADNVLPPCSLEKIHLYACLAHYTFNCSNISKLYNKGFGLSSKFIFDPMYASIWNSYTITGYKSTLTILLLQKLRTYSISMNKFTPHMDIEFHINRKDEFSDFYRKVTHNKNESFRHIKQVTKNDPFYPIYMACQCMDINFEENKYFVNIFKSFKNIYYLGNGLNALCLAAGFGNVNLVKVLLKLNYSLFFKNELNINALLHMASSYLPDEQNAYHSNYYYTLLKEIELQHVELELFEKDYFGEINTASNDDASNQNFEKKHNYMNPYNFKNKIENPIPFDLLMDDEFVYGEKSKDMDNRQKNILILFISHLYNLQKKKKKIYKRNLKFNQKIMANQTSNFISQSEASNISSSDKESESDVSSIKIGEYHNKYNNLRVIKNHENTESEINRRRNDRYKRKSAREKKMANLSYNSNKASSDFSKEESIDDLNSNKSYSNNNDNANANSNSNAKFNRPLKSLENVDKSSISRKKNKKNSEKKIKSEISEYSESSNSSTVDKSSSINSQTSFEKYYYDEYNIDIESTSENSEDVLNNKMNNYFCEKMLIQSVSHKLLGFNNALHYACVRGKRELAKQLLISGVPVMLLNGEGNTPLHMSAFSGHNEIVKTLIEFKTDVNSVNTNGETPLMLATYQLHFNVIKTLIEHNASVVINGVDVDTLKNTAIDNYSISNSIARNNNNTILHCLVYGILKTHKIFYKNKLDMDDIATVTNHGFSELTSSKYLTQTSTYLNINHTISNIPIIEQLSHDFFLLPFKLLHRIKKAIIIIKYLMVHCPIYLYEIKNSNGYNPFELLKAIWKKLCERRIEILGVSDLRMSSFSDNQKNIVFQGWSLITSLINILLSILRTDTSVLTSIYKNFIRIKDPNNSTMQLKEIENKSEHGEEQSKETTNKNGAILKKTSIMNKSGEIEKKSGEIEKKSGEIEKKSGEIGKKSGEIEKKSGEIEKKSGEIENKSGEIENKSGENENKNGENENKNGVKPKVSKKVLLKKMKAHLIKNKN</sequence>
<dbReference type="InterPro" id="IPR053010">
    <property type="entry name" value="SET_SmydA-8"/>
</dbReference>
<dbReference type="Gene3D" id="6.10.140.2220">
    <property type="match status" value="1"/>
</dbReference>
<dbReference type="PROSITE" id="PS50297">
    <property type="entry name" value="ANK_REP_REGION"/>
    <property type="match status" value="2"/>
</dbReference>
<dbReference type="PROSITE" id="PS50088">
    <property type="entry name" value="ANK_REPEAT"/>
    <property type="match status" value="2"/>
</dbReference>
<dbReference type="SUPFAM" id="SSF48403">
    <property type="entry name" value="Ankyrin repeat"/>
    <property type="match status" value="1"/>
</dbReference>
<dbReference type="SUPFAM" id="SSF82199">
    <property type="entry name" value="SET domain"/>
    <property type="match status" value="1"/>
</dbReference>
<feature type="compositionally biased region" description="Basic residues" evidence="2">
    <location>
        <begin position="1140"/>
        <end position="1150"/>
    </location>
</feature>
<evidence type="ECO:0000313" key="4">
    <source>
        <dbReference type="Proteomes" id="UP000018538"/>
    </source>
</evidence>
<reference evidence="3 4" key="1">
    <citation type="submission" date="2013-11" db="EMBL/GenBank/DDBJ databases">
        <title>The Genome Sequence of Plasmodium yoelii 17X.</title>
        <authorList>
            <consortium name="The Broad Institute Genomics Platform"/>
            <consortium name="The Broad Institute Genome Sequencing Center for Infectious Disease"/>
            <person name="Neafsey D."/>
            <person name="Adams J."/>
            <person name="Walker B."/>
            <person name="Young S.K."/>
            <person name="Zeng Q."/>
            <person name="Gargeya S."/>
            <person name="Fitzgerald M."/>
            <person name="Haas B."/>
            <person name="Abouelleil A."/>
            <person name="Alvarado L."/>
            <person name="Chapman S.B."/>
            <person name="Gainer-Dewar J."/>
            <person name="Goldberg J."/>
            <person name="Griggs A."/>
            <person name="Gujja S."/>
            <person name="Hansen M."/>
            <person name="Howarth C."/>
            <person name="Imamovic A."/>
            <person name="Ireland A."/>
            <person name="Larimer J."/>
            <person name="McCowan C."/>
            <person name="Murphy C."/>
            <person name="Pearson M."/>
            <person name="Poon T.W."/>
            <person name="Priest M."/>
            <person name="Roberts A."/>
            <person name="Saif S."/>
            <person name="Shea T."/>
            <person name="Sykes S."/>
            <person name="Wortman J."/>
            <person name="Nusbaum C."/>
            <person name="Birren B."/>
        </authorList>
    </citation>
    <scope>NUCLEOTIDE SEQUENCE [LARGE SCALE GENOMIC DNA]</scope>
    <source>
        <strain evidence="3 4">17X</strain>
    </source>
</reference>
<feature type="compositionally biased region" description="Low complexity" evidence="2">
    <location>
        <begin position="1179"/>
        <end position="1201"/>
    </location>
</feature>
<dbReference type="Proteomes" id="UP000018538">
    <property type="component" value="Unassembled WGS sequence"/>
</dbReference>
<dbReference type="EMBL" id="KI635811">
    <property type="protein sequence ID" value="ETB56894.1"/>
    <property type="molecule type" value="Genomic_DNA"/>
</dbReference>
<feature type="compositionally biased region" description="Polar residues" evidence="2">
    <location>
        <begin position="621"/>
        <end position="631"/>
    </location>
</feature>
<feature type="repeat" description="ANK" evidence="1">
    <location>
        <begin position="1368"/>
        <end position="1400"/>
    </location>
</feature>
<dbReference type="InterPro" id="IPR002110">
    <property type="entry name" value="Ankyrin_rpt"/>
</dbReference>
<accession>V7PBV0</accession>
<evidence type="ECO:0000256" key="1">
    <source>
        <dbReference type="PROSITE-ProRule" id="PRU00023"/>
    </source>
</evidence>
<feature type="region of interest" description="Disordered" evidence="2">
    <location>
        <begin position="1131"/>
        <end position="1248"/>
    </location>
</feature>
<dbReference type="Gene3D" id="1.25.40.20">
    <property type="entry name" value="Ankyrin repeat-containing domain"/>
    <property type="match status" value="1"/>
</dbReference>
<keyword evidence="1" id="KW-0040">ANK repeat</keyword>
<feature type="compositionally biased region" description="Basic and acidic residues" evidence="2">
    <location>
        <begin position="1222"/>
        <end position="1232"/>
    </location>
</feature>
<dbReference type="Gene3D" id="1.10.220.160">
    <property type="match status" value="1"/>
</dbReference>
<dbReference type="InterPro" id="IPR036770">
    <property type="entry name" value="Ankyrin_rpt-contain_sf"/>
</dbReference>
<feature type="compositionally biased region" description="Polar residues" evidence="2">
    <location>
        <begin position="1157"/>
        <end position="1167"/>
    </location>
</feature>
<dbReference type="Gene3D" id="2.170.270.10">
    <property type="entry name" value="SET domain"/>
    <property type="match status" value="1"/>
</dbReference>
<dbReference type="SMART" id="SM00248">
    <property type="entry name" value="ANK"/>
    <property type="match status" value="4"/>
</dbReference>
<gene>
    <name evidence="3" type="ORF">YYC_05257</name>
</gene>
<dbReference type="CDD" id="cd20071">
    <property type="entry name" value="SET_SMYD"/>
    <property type="match status" value="1"/>
</dbReference>
<feature type="compositionally biased region" description="Low complexity" evidence="2">
    <location>
        <begin position="1233"/>
        <end position="1248"/>
    </location>
</feature>
<evidence type="ECO:0000256" key="2">
    <source>
        <dbReference type="SAM" id="MobiDB-lite"/>
    </source>
</evidence>
<dbReference type="Pfam" id="PF12796">
    <property type="entry name" value="Ank_2"/>
    <property type="match status" value="1"/>
</dbReference>
<feature type="compositionally biased region" description="Basic and acidic residues" evidence="2">
    <location>
        <begin position="1652"/>
        <end position="1721"/>
    </location>
</feature>